<reference evidence="1 2" key="1">
    <citation type="submission" date="2018-06" db="EMBL/GenBank/DDBJ databases">
        <title>Chryseolinea flavus sp. nov., a member of the phylum Bacteroidetes isolated from soil.</title>
        <authorList>
            <person name="Li Y."/>
            <person name="Wang J."/>
        </authorList>
    </citation>
    <scope>NUCLEOTIDE SEQUENCE [LARGE SCALE GENOMIC DNA]</scope>
    <source>
        <strain evidence="1 2">SDU1-6</strain>
    </source>
</reference>
<dbReference type="AlphaFoldDB" id="A0A364XYC4"/>
<evidence type="ECO:0000313" key="2">
    <source>
        <dbReference type="Proteomes" id="UP000251889"/>
    </source>
</evidence>
<protein>
    <submittedName>
        <fullName evidence="1">Uncharacterized protein</fullName>
    </submittedName>
</protein>
<keyword evidence="2" id="KW-1185">Reference proteome</keyword>
<organism evidence="1 2">
    <name type="scientific">Pseudochryseolinea flava</name>
    <dbReference type="NCBI Taxonomy" id="2059302"/>
    <lineage>
        <taxon>Bacteria</taxon>
        <taxon>Pseudomonadati</taxon>
        <taxon>Bacteroidota</taxon>
        <taxon>Cytophagia</taxon>
        <taxon>Cytophagales</taxon>
        <taxon>Fulvivirgaceae</taxon>
        <taxon>Pseudochryseolinea</taxon>
    </lineage>
</organism>
<comment type="caution">
    <text evidence="1">The sequence shown here is derived from an EMBL/GenBank/DDBJ whole genome shotgun (WGS) entry which is preliminary data.</text>
</comment>
<accession>A0A364XYC4</accession>
<name>A0A364XYC4_9BACT</name>
<sequence>MEKVDIKMKSFPSKPLPLEIKRYHYRVLNSTPLPLPQKEAVDGYVRLDGFEFSPTSPDVIVLVYLDKYDQTLTTAAVKGMNETKYAYVIKSSLNVRLSLLTGDSRFEFYQTSTLLKPKATQYHYQSSTTYATEAAATEAGNKDESMLAAAKRECMNSTFFGIQQYLKYTHGYPTDEITIPVWSMKAKSFDYSEMDQAQTKAMDGLKSYSANGLNDENRKLFQEAIAIWEKVLLEFNPDDKKSKINVKNVGALYANLALTHNWLINDNEATRYLTMLSESRGSSWSDMIGEIVNDGIKGRQQDLKRKSNALVIEKIKSPYYVSPDFVVNKHAHRISAIQKSNSFSKKLPDERRYFEYLDNGLLSRTYTENYNPSTKGWEKRRDVHTIKYDHDLNIMYVYGEKSSTVPLYTRKFKNGKLVSQMSQRSANDSSVVKFYYNAAGQLERYVCDPHLKTPKAEVKYSYANDKLIRKEVLTEEGGQLKIDFKEEYVWSGNKLTTKTRFTLDKATGKYPEKGMGERYEYDAKGFLAVLGSGYETQTFGADDHGNIIECHTRSDDGSSNHKTYVWEPLSGNAIQYTTEVSSYIGPEKYPAFY</sequence>
<evidence type="ECO:0000313" key="1">
    <source>
        <dbReference type="EMBL" id="RAV99264.1"/>
    </source>
</evidence>
<gene>
    <name evidence="1" type="ORF">DQQ10_20435</name>
</gene>
<dbReference type="EMBL" id="QMFY01000012">
    <property type="protein sequence ID" value="RAV99264.1"/>
    <property type="molecule type" value="Genomic_DNA"/>
</dbReference>
<proteinExistence type="predicted"/>
<dbReference type="Proteomes" id="UP000251889">
    <property type="component" value="Unassembled WGS sequence"/>
</dbReference>